<organism evidence="2 3">
    <name type="scientific">Phormidium pseudopriestleyi FRX01</name>
    <dbReference type="NCBI Taxonomy" id="1759528"/>
    <lineage>
        <taxon>Bacteria</taxon>
        <taxon>Bacillati</taxon>
        <taxon>Cyanobacteriota</taxon>
        <taxon>Cyanophyceae</taxon>
        <taxon>Oscillatoriophycideae</taxon>
        <taxon>Oscillatoriales</taxon>
        <taxon>Oscillatoriaceae</taxon>
        <taxon>Phormidium</taxon>
    </lineage>
</organism>
<dbReference type="InterPro" id="IPR025478">
    <property type="entry name" value="COP23"/>
</dbReference>
<feature type="signal peptide" evidence="1">
    <location>
        <begin position="1"/>
        <end position="29"/>
    </location>
</feature>
<comment type="caution">
    <text evidence="2">The sequence shown here is derived from an EMBL/GenBank/DDBJ whole genome shotgun (WGS) entry which is preliminary data.</text>
</comment>
<dbReference type="Proteomes" id="UP000664844">
    <property type="component" value="Unassembled WGS sequence"/>
</dbReference>
<name>A0ABS3FVI2_9CYAN</name>
<reference evidence="2 3" key="1">
    <citation type="submission" date="2021-03" db="EMBL/GenBank/DDBJ databases">
        <title>Metabolic Capacity of the Antarctic Cyanobacterium Phormidium pseudopriestleyi that Sustains Oxygenic Photosynthesis in the Presence of Hydrogen Sulfide.</title>
        <authorList>
            <person name="Lumian J.E."/>
            <person name="Jungblut A.D."/>
            <person name="Dillon M.L."/>
            <person name="Hawes I."/>
            <person name="Doran P.T."/>
            <person name="Mackey T.J."/>
            <person name="Dick G.J."/>
            <person name="Grettenberger C.L."/>
            <person name="Sumner D.Y."/>
        </authorList>
    </citation>
    <scope>NUCLEOTIDE SEQUENCE [LARGE SCALE GENOMIC DNA]</scope>
    <source>
        <strain evidence="2 3">FRX01</strain>
    </source>
</reference>
<feature type="chain" id="PRO_5046663455" evidence="1">
    <location>
        <begin position="30"/>
        <end position="177"/>
    </location>
</feature>
<keyword evidence="1" id="KW-0732">Signal</keyword>
<dbReference type="EMBL" id="JAFLQW010000501">
    <property type="protein sequence ID" value="MBO0351138.1"/>
    <property type="molecule type" value="Genomic_DNA"/>
</dbReference>
<evidence type="ECO:0000313" key="3">
    <source>
        <dbReference type="Proteomes" id="UP000664844"/>
    </source>
</evidence>
<keyword evidence="3" id="KW-1185">Reference proteome</keyword>
<dbReference type="RefSeq" id="WP_207089591.1">
    <property type="nucleotide sequence ID" value="NZ_JAFLQW010000501.1"/>
</dbReference>
<sequence>MSLKKMGRWVVALLLATPGSLLLSPSSMASSPTSVVSFECQSSDNFYTIRAVRTDGSVSASMISWRNQGYRISNESLANCQQVSNQLNTVLQNNGNSLSGLYLTVGRVNGQMVVCAVNGTEVGCNRQNVLFAFNGNNRAEPARLLAGLLGTDSLTNLVVVGNLLQDFSPLPTLILTG</sequence>
<dbReference type="Pfam" id="PF14218">
    <property type="entry name" value="COP23"/>
    <property type="match status" value="1"/>
</dbReference>
<protein>
    <submittedName>
        <fullName evidence="2">Uncharacterized protein</fullName>
    </submittedName>
</protein>
<evidence type="ECO:0000256" key="1">
    <source>
        <dbReference type="SAM" id="SignalP"/>
    </source>
</evidence>
<proteinExistence type="predicted"/>
<evidence type="ECO:0000313" key="2">
    <source>
        <dbReference type="EMBL" id="MBO0351138.1"/>
    </source>
</evidence>
<gene>
    <name evidence="2" type="ORF">J0895_19085</name>
</gene>
<accession>A0ABS3FVI2</accession>